<dbReference type="InterPro" id="IPR011989">
    <property type="entry name" value="ARM-like"/>
</dbReference>
<protein>
    <submittedName>
        <fullName evidence="2">Uncharacterized protein</fullName>
    </submittedName>
</protein>
<keyword evidence="3" id="KW-1185">Reference proteome</keyword>
<proteinExistence type="predicted"/>
<feature type="compositionally biased region" description="Polar residues" evidence="1">
    <location>
        <begin position="497"/>
        <end position="515"/>
    </location>
</feature>
<name>A0ABP0FW17_CLALP</name>
<accession>A0ABP0FW17</accession>
<evidence type="ECO:0000256" key="1">
    <source>
        <dbReference type="SAM" id="MobiDB-lite"/>
    </source>
</evidence>
<dbReference type="EMBL" id="CAWYQH010000096">
    <property type="protein sequence ID" value="CAK8682741.1"/>
    <property type="molecule type" value="Genomic_DNA"/>
</dbReference>
<gene>
    <name evidence="2" type="ORF">CVLEPA_LOCUS13530</name>
</gene>
<dbReference type="InterPro" id="IPR042359">
    <property type="entry name" value="TERB1"/>
</dbReference>
<dbReference type="InterPro" id="IPR016024">
    <property type="entry name" value="ARM-type_fold"/>
</dbReference>
<dbReference type="PANTHER" id="PTHR14014">
    <property type="entry name" value="TELOMERE REPEATS-BINDING BOUQUET FORMATION PROTEIN 1"/>
    <property type="match status" value="1"/>
</dbReference>
<reference evidence="2 3" key="1">
    <citation type="submission" date="2024-02" db="EMBL/GenBank/DDBJ databases">
        <authorList>
            <person name="Daric V."/>
            <person name="Darras S."/>
        </authorList>
    </citation>
    <scope>NUCLEOTIDE SEQUENCE [LARGE SCALE GENOMIC DNA]</scope>
</reference>
<dbReference type="PANTHER" id="PTHR14014:SF0">
    <property type="entry name" value="TELOMERE REPEATS-BINDING BOUQUET FORMATION PROTEIN 1"/>
    <property type="match status" value="1"/>
</dbReference>
<dbReference type="SUPFAM" id="SSF48371">
    <property type="entry name" value="ARM repeat"/>
    <property type="match status" value="1"/>
</dbReference>
<evidence type="ECO:0000313" key="3">
    <source>
        <dbReference type="Proteomes" id="UP001642483"/>
    </source>
</evidence>
<organism evidence="2 3">
    <name type="scientific">Clavelina lepadiformis</name>
    <name type="common">Light-bulb sea squirt</name>
    <name type="synonym">Ascidia lepadiformis</name>
    <dbReference type="NCBI Taxonomy" id="159417"/>
    <lineage>
        <taxon>Eukaryota</taxon>
        <taxon>Metazoa</taxon>
        <taxon>Chordata</taxon>
        <taxon>Tunicata</taxon>
        <taxon>Ascidiacea</taxon>
        <taxon>Aplousobranchia</taxon>
        <taxon>Clavelinidae</taxon>
        <taxon>Clavelina</taxon>
    </lineage>
</organism>
<feature type="region of interest" description="Disordered" evidence="1">
    <location>
        <begin position="488"/>
        <end position="516"/>
    </location>
</feature>
<sequence>MSVESMDISILLDLLQLENEKCPSKDTTSAQLVSLESLAGMCIEPEATKTLRMLNGLSIIWKLCCNTRKRKVAQNCLFTLASISQNDVYAQQELCCESVFSSINILLRSENICVNMRTFATYFVLSLVSKNKQGQDFIRTSGCLDTLMKLFAKYAECFFCHATNNVMEADKSYNYALSVIIKTLSYAVNVPQNDKNQKQVSKIFPWVINSIHKIRKQPDTLGLLCTFISVTVENNTHCQEVALSCRCIEVFIIVLNRALSDEENKSIGDVITALIHSLPTEGQHWSKFIALGGPLLLIRILEHLPSEYWASYQLTETLGLLVHCMEQQNLEIVVDVDKVAQVIVKLMNEMPEDQYFLKTAIRLLNYFLTSKRPPLNEDIHSQIYLDQAQEECRHQKVKMRKYSRKSFDNVCHFKSQPVIENENEDEIIDVEAVSDVSSGSNRVVITPPMVCKSGQNHFKVLQENPFQNLHSSRNDIQNQPDFNNKKVLKSSKHKTNVSHLSSNKSQRSTQSTVGSIQRKAFIKPQNLSLRYFLKPKLKRPSLSKSIAFTSESTNLTRPYKTPNELKRKCVEQCDIDDAVSLCTDIIEDEFLRSRRMKSTDIPLCGASGVFQFSNKKHH</sequence>
<dbReference type="Gene3D" id="1.25.10.10">
    <property type="entry name" value="Leucine-rich Repeat Variant"/>
    <property type="match status" value="1"/>
</dbReference>
<comment type="caution">
    <text evidence="2">The sequence shown here is derived from an EMBL/GenBank/DDBJ whole genome shotgun (WGS) entry which is preliminary data.</text>
</comment>
<dbReference type="Proteomes" id="UP001642483">
    <property type="component" value="Unassembled WGS sequence"/>
</dbReference>
<evidence type="ECO:0000313" key="2">
    <source>
        <dbReference type="EMBL" id="CAK8682741.1"/>
    </source>
</evidence>